<feature type="transmembrane region" description="Helical" evidence="6">
    <location>
        <begin position="20"/>
        <end position="45"/>
    </location>
</feature>
<feature type="transmembrane region" description="Helical" evidence="6">
    <location>
        <begin position="86"/>
        <end position="105"/>
    </location>
</feature>
<accession>A0A367YVY4</accession>
<dbReference type="PROSITE" id="PS50928">
    <property type="entry name" value="ABC_TM1"/>
    <property type="match status" value="1"/>
</dbReference>
<organism evidence="8 9">
    <name type="scientific">Desertihabitans brevis</name>
    <dbReference type="NCBI Taxonomy" id="2268447"/>
    <lineage>
        <taxon>Bacteria</taxon>
        <taxon>Bacillati</taxon>
        <taxon>Actinomycetota</taxon>
        <taxon>Actinomycetes</taxon>
        <taxon>Propionibacteriales</taxon>
        <taxon>Propionibacteriaceae</taxon>
        <taxon>Desertihabitans</taxon>
    </lineage>
</organism>
<keyword evidence="5 6" id="KW-0472">Membrane</keyword>
<dbReference type="InterPro" id="IPR051204">
    <property type="entry name" value="ABC_transp_perm/SBD"/>
</dbReference>
<feature type="transmembrane region" description="Helical" evidence="6">
    <location>
        <begin position="184"/>
        <end position="205"/>
    </location>
</feature>
<dbReference type="PANTHER" id="PTHR30177">
    <property type="entry name" value="GLYCINE BETAINE/L-PROLINE TRANSPORT SYSTEM PERMEASE PROTEIN PROW"/>
    <property type="match status" value="1"/>
</dbReference>
<name>A0A367YVY4_9ACTN</name>
<dbReference type="SUPFAM" id="SSF161098">
    <property type="entry name" value="MetI-like"/>
    <property type="match status" value="1"/>
</dbReference>
<evidence type="ECO:0000256" key="1">
    <source>
        <dbReference type="ARBA" id="ARBA00004141"/>
    </source>
</evidence>
<keyword evidence="3 6" id="KW-0812">Transmembrane</keyword>
<reference evidence="8 9" key="1">
    <citation type="submission" date="2018-07" db="EMBL/GenBank/DDBJ databases">
        <title>Desertimonas flava gen. nov. sp. nov.</title>
        <authorList>
            <person name="Liu S."/>
        </authorList>
    </citation>
    <scope>NUCLEOTIDE SEQUENCE [LARGE SCALE GENOMIC DNA]</scope>
    <source>
        <strain evidence="8 9">16Sb5-5</strain>
    </source>
</reference>
<dbReference type="Gene3D" id="1.10.3720.10">
    <property type="entry name" value="MetI-like"/>
    <property type="match status" value="1"/>
</dbReference>
<dbReference type="GO" id="GO:0055085">
    <property type="term" value="P:transmembrane transport"/>
    <property type="evidence" value="ECO:0007669"/>
    <property type="project" value="InterPro"/>
</dbReference>
<dbReference type="EMBL" id="QOUI01000004">
    <property type="protein sequence ID" value="RCK70055.1"/>
    <property type="molecule type" value="Genomic_DNA"/>
</dbReference>
<dbReference type="InterPro" id="IPR000515">
    <property type="entry name" value="MetI-like"/>
</dbReference>
<evidence type="ECO:0000256" key="2">
    <source>
        <dbReference type="ARBA" id="ARBA00022448"/>
    </source>
</evidence>
<dbReference type="Proteomes" id="UP000252770">
    <property type="component" value="Unassembled WGS sequence"/>
</dbReference>
<evidence type="ECO:0000259" key="7">
    <source>
        <dbReference type="PROSITE" id="PS50928"/>
    </source>
</evidence>
<dbReference type="GO" id="GO:0031460">
    <property type="term" value="P:glycine betaine transport"/>
    <property type="evidence" value="ECO:0007669"/>
    <property type="project" value="TreeGrafter"/>
</dbReference>
<feature type="domain" description="ABC transmembrane type-1" evidence="7">
    <location>
        <begin position="20"/>
        <end position="202"/>
    </location>
</feature>
<evidence type="ECO:0000256" key="4">
    <source>
        <dbReference type="ARBA" id="ARBA00022989"/>
    </source>
</evidence>
<feature type="transmembrane region" description="Helical" evidence="6">
    <location>
        <begin position="154"/>
        <end position="172"/>
    </location>
</feature>
<protein>
    <submittedName>
        <fullName evidence="8">ABC transporter permease</fullName>
    </submittedName>
</protein>
<evidence type="ECO:0000256" key="3">
    <source>
        <dbReference type="ARBA" id="ARBA00022692"/>
    </source>
</evidence>
<comment type="subcellular location">
    <subcellularLocation>
        <location evidence="6">Cell membrane</location>
        <topology evidence="6">Multi-pass membrane protein</topology>
    </subcellularLocation>
    <subcellularLocation>
        <location evidence="1">Membrane</location>
        <topology evidence="1">Multi-pass membrane protein</topology>
    </subcellularLocation>
</comment>
<sequence length="218" mass="22993">MDLDWIGRNLSEGEDILGLLGLHLVLALTPVLCALVLSVPVGYLVHRTRAGAAPLLALFGIVYSVPSLALFVAIPVVIGTQILDPLNIVVALTVYTLALLVRSVVDGFRSVPVDARQAAESMGMGPVRRVLTVELPLAMPVVFAGLRVATVSNIALVSVGAVIGSGALGQLFDLGLRQAFYTPIIVGIVLIVALALLFDGVILMLQRVLLPWYRKAAA</sequence>
<evidence type="ECO:0000256" key="5">
    <source>
        <dbReference type="ARBA" id="ARBA00023136"/>
    </source>
</evidence>
<comment type="similarity">
    <text evidence="6">Belongs to the binding-protein-dependent transport system permease family.</text>
</comment>
<dbReference type="InterPro" id="IPR035906">
    <property type="entry name" value="MetI-like_sf"/>
</dbReference>
<comment type="caution">
    <text evidence="8">The sequence shown here is derived from an EMBL/GenBank/DDBJ whole genome shotgun (WGS) entry which is preliminary data.</text>
</comment>
<keyword evidence="4 6" id="KW-1133">Transmembrane helix</keyword>
<evidence type="ECO:0000256" key="6">
    <source>
        <dbReference type="RuleBase" id="RU363032"/>
    </source>
</evidence>
<dbReference type="GO" id="GO:0005886">
    <property type="term" value="C:plasma membrane"/>
    <property type="evidence" value="ECO:0007669"/>
    <property type="project" value="UniProtKB-SubCell"/>
</dbReference>
<keyword evidence="9" id="KW-1185">Reference proteome</keyword>
<evidence type="ECO:0000313" key="9">
    <source>
        <dbReference type="Proteomes" id="UP000252770"/>
    </source>
</evidence>
<gene>
    <name evidence="8" type="ORF">DT076_08650</name>
</gene>
<dbReference type="PANTHER" id="PTHR30177:SF4">
    <property type="entry name" value="OSMOPROTECTANT IMPORT PERMEASE PROTEIN OSMW"/>
    <property type="match status" value="1"/>
</dbReference>
<keyword evidence="2 6" id="KW-0813">Transport</keyword>
<dbReference type="Pfam" id="PF00528">
    <property type="entry name" value="BPD_transp_1"/>
    <property type="match status" value="1"/>
</dbReference>
<feature type="transmembrane region" description="Helical" evidence="6">
    <location>
        <begin position="52"/>
        <end position="74"/>
    </location>
</feature>
<evidence type="ECO:0000313" key="8">
    <source>
        <dbReference type="EMBL" id="RCK70055.1"/>
    </source>
</evidence>
<proteinExistence type="inferred from homology"/>
<dbReference type="AlphaFoldDB" id="A0A367YVY4"/>
<dbReference type="CDD" id="cd06261">
    <property type="entry name" value="TM_PBP2"/>
    <property type="match status" value="1"/>
</dbReference>
<dbReference type="RefSeq" id="WP_114126241.1">
    <property type="nucleotide sequence ID" value="NZ_QOUI01000004.1"/>
</dbReference>